<dbReference type="InterPro" id="IPR050152">
    <property type="entry name" value="ChlB/BchB/BchZ"/>
</dbReference>
<comment type="similarity">
    <text evidence="3 6">Belongs to the NifD/NifK/NifE/NifN family.</text>
</comment>
<evidence type="ECO:0000256" key="1">
    <source>
        <dbReference type="ARBA" id="ARBA00003171"/>
    </source>
</evidence>
<name>A0A1H3I9C3_9BACI</name>
<keyword evidence="9" id="KW-1185">Reference proteome</keyword>
<evidence type="ECO:0000259" key="7">
    <source>
        <dbReference type="Pfam" id="PF00148"/>
    </source>
</evidence>
<dbReference type="OrthoDB" id="9800746at2"/>
<gene>
    <name evidence="8" type="ORF">SAMN05421736_101756</name>
</gene>
<dbReference type="PANTHER" id="PTHR33712:SF7">
    <property type="entry name" value="LIGHT-INDEPENDENT PROTOCHLOROPHYLLIDE REDUCTASE SUBUNIT B"/>
    <property type="match status" value="1"/>
</dbReference>
<dbReference type="UniPathway" id="UPA00782"/>
<proteinExistence type="inferred from homology"/>
<dbReference type="Gene3D" id="3.40.50.1980">
    <property type="entry name" value="Nitrogenase molybdenum iron protein domain"/>
    <property type="match status" value="3"/>
</dbReference>
<dbReference type="PROSITE" id="PS00699">
    <property type="entry name" value="NITROGENASE_1_1"/>
    <property type="match status" value="1"/>
</dbReference>
<keyword evidence="5 6" id="KW-0535">Nitrogen fixation</keyword>
<dbReference type="InterPro" id="IPR000318">
    <property type="entry name" value="Nase_comp1_CS"/>
</dbReference>
<dbReference type="SUPFAM" id="SSF53807">
    <property type="entry name" value="Helical backbone' metal receptor"/>
    <property type="match status" value="1"/>
</dbReference>
<feature type="domain" description="Nitrogenase/oxidoreductase component 1" evidence="7">
    <location>
        <begin position="18"/>
        <end position="427"/>
    </location>
</feature>
<comment type="function">
    <text evidence="1">This protein may play a role in the biosynthesis of the prosthetic group of nitrogenase (FeMo cofactor).</text>
</comment>
<dbReference type="EMBL" id="FNPI01000001">
    <property type="protein sequence ID" value="SDY24280.1"/>
    <property type="molecule type" value="Genomic_DNA"/>
</dbReference>
<dbReference type="GO" id="GO:0016163">
    <property type="term" value="F:nitrogenase activity"/>
    <property type="evidence" value="ECO:0007669"/>
    <property type="project" value="InterPro"/>
</dbReference>
<evidence type="ECO:0000256" key="5">
    <source>
        <dbReference type="ARBA" id="ARBA00023231"/>
    </source>
</evidence>
<dbReference type="InterPro" id="IPR005975">
    <property type="entry name" value="Nase_Mo-Fe_CF"/>
</dbReference>
<evidence type="ECO:0000256" key="2">
    <source>
        <dbReference type="ARBA" id="ARBA00005155"/>
    </source>
</evidence>
<sequence>MGMKTSKKQVAINPLKVSQALGGVLAFQGFFRSMPIIHGSQGCAAFIKALMTRHFREPIALQTSALQEMNVIFGSEQCMSEALDNVIARHDPAIIGVFSTALTETAGEDLKRNTAAYLQSRSSSKFIIPVSLPDFTGSLESGYRITVEAIVHEAVGRMAGKLPARKVKHRVNLLAGSHLTPSDVMELKQILQAFDLEVVTVPDISTSLVAPRVKGFSSLTRGGVSLAELCTMMLTAEITIAVGASMEGAAKILHEYRGIPYCLFKSVTGLEASDELFSFLQNYTGEQVPMKFRWERDNLLDCMLDAHFYFSGRKVAVASEPDHLHAIIQLIKELGGGFSGLVTSISTPLVTETAEKIVAGDLDDLENMAAGADLWLSNSHGRQGASRLRVPFLPIGFPVFDQLGSLLTTSIGYRGTTELLIKIANALIDGAHARNKHFVESLRITGL</sequence>
<comment type="pathway">
    <text evidence="2">Cofactor biosynthesis; Fe-Mo cofactor biosynthesis.</text>
</comment>
<dbReference type="Pfam" id="PF00148">
    <property type="entry name" value="Oxidored_nitro"/>
    <property type="match status" value="1"/>
</dbReference>
<dbReference type="PANTHER" id="PTHR33712">
    <property type="entry name" value="LIGHT-INDEPENDENT PROTOCHLOROPHYLLIDE REDUCTASE SUBUNIT B"/>
    <property type="match status" value="1"/>
</dbReference>
<protein>
    <recommendedName>
        <fullName evidence="4">Nitrogenase iron-molybdenum cofactor biosynthesis protein NifN</fullName>
    </recommendedName>
</protein>
<evidence type="ECO:0000313" key="8">
    <source>
        <dbReference type="EMBL" id="SDY24280.1"/>
    </source>
</evidence>
<accession>A0A1H3I9C3</accession>
<dbReference type="AlphaFoldDB" id="A0A1H3I9C3"/>
<evidence type="ECO:0000256" key="6">
    <source>
        <dbReference type="RuleBase" id="RU004021"/>
    </source>
</evidence>
<dbReference type="Proteomes" id="UP000198935">
    <property type="component" value="Unassembled WGS sequence"/>
</dbReference>
<evidence type="ECO:0000256" key="4">
    <source>
        <dbReference type="ARBA" id="ARBA00013282"/>
    </source>
</evidence>
<dbReference type="STRING" id="1503961.SAMN05421736_101756"/>
<dbReference type="InterPro" id="IPR000510">
    <property type="entry name" value="Nase/OxRdtase_comp1"/>
</dbReference>
<dbReference type="GO" id="GO:0065003">
    <property type="term" value="P:protein-containing complex assembly"/>
    <property type="evidence" value="ECO:0007669"/>
    <property type="project" value="InterPro"/>
</dbReference>
<dbReference type="NCBIfam" id="TIGR01285">
    <property type="entry name" value="nifN"/>
    <property type="match status" value="1"/>
</dbReference>
<evidence type="ECO:0000256" key="3">
    <source>
        <dbReference type="ARBA" id="ARBA00011002"/>
    </source>
</evidence>
<evidence type="ECO:0000313" key="9">
    <source>
        <dbReference type="Proteomes" id="UP000198935"/>
    </source>
</evidence>
<dbReference type="Gene3D" id="6.10.250.1090">
    <property type="match status" value="1"/>
</dbReference>
<organism evidence="8 9">
    <name type="scientific">Evansella caseinilytica</name>
    <dbReference type="NCBI Taxonomy" id="1503961"/>
    <lineage>
        <taxon>Bacteria</taxon>
        <taxon>Bacillati</taxon>
        <taxon>Bacillota</taxon>
        <taxon>Bacilli</taxon>
        <taxon>Bacillales</taxon>
        <taxon>Bacillaceae</taxon>
        <taxon>Evansella</taxon>
    </lineage>
</organism>
<reference evidence="9" key="1">
    <citation type="submission" date="2016-10" db="EMBL/GenBank/DDBJ databases">
        <authorList>
            <person name="Varghese N."/>
            <person name="Submissions S."/>
        </authorList>
    </citation>
    <scope>NUCLEOTIDE SEQUENCE [LARGE SCALE GENOMIC DNA]</scope>
    <source>
        <strain evidence="9">SP</strain>
    </source>
</reference>